<evidence type="ECO:0000313" key="2">
    <source>
        <dbReference type="Proteomes" id="UP001165960"/>
    </source>
</evidence>
<protein>
    <submittedName>
        <fullName evidence="1">Uncharacterized protein</fullName>
    </submittedName>
</protein>
<sequence length="161" mass="18397">MDINKFKNYIHYSTSLDKILEWIHSKFQLAHARQWMELAIEIPLATTLADARISPEQVMEFLEVGYTIDKALPLLFKGIPLDKAPSPKRKRGNMSYSEKIKKGIHPGLTDRGTVLFKEFLQEHISQGNSFKSIPRSQVNHAMRVHVENCYKSNSFKAPGGN</sequence>
<dbReference type="Proteomes" id="UP001165960">
    <property type="component" value="Unassembled WGS sequence"/>
</dbReference>
<gene>
    <name evidence="1" type="ORF">DSO57_1017285</name>
</gene>
<proteinExistence type="predicted"/>
<dbReference type="EMBL" id="QTSX02000072">
    <property type="protein sequence ID" value="KAJ9089007.1"/>
    <property type="molecule type" value="Genomic_DNA"/>
</dbReference>
<organism evidence="1 2">
    <name type="scientific">Entomophthora muscae</name>
    <dbReference type="NCBI Taxonomy" id="34485"/>
    <lineage>
        <taxon>Eukaryota</taxon>
        <taxon>Fungi</taxon>
        <taxon>Fungi incertae sedis</taxon>
        <taxon>Zoopagomycota</taxon>
        <taxon>Entomophthoromycotina</taxon>
        <taxon>Entomophthoromycetes</taxon>
        <taxon>Entomophthorales</taxon>
        <taxon>Entomophthoraceae</taxon>
        <taxon>Entomophthora</taxon>
    </lineage>
</organism>
<comment type="caution">
    <text evidence="1">The sequence shown here is derived from an EMBL/GenBank/DDBJ whole genome shotgun (WGS) entry which is preliminary data.</text>
</comment>
<evidence type="ECO:0000313" key="1">
    <source>
        <dbReference type="EMBL" id="KAJ9089007.1"/>
    </source>
</evidence>
<name>A0ACC2UQG5_9FUNG</name>
<accession>A0ACC2UQG5</accession>
<reference evidence="1" key="1">
    <citation type="submission" date="2022-04" db="EMBL/GenBank/DDBJ databases">
        <title>Genome of the entomopathogenic fungus Entomophthora muscae.</title>
        <authorList>
            <person name="Elya C."/>
            <person name="Lovett B.R."/>
            <person name="Lee E."/>
            <person name="Macias A.M."/>
            <person name="Hajek A.E."/>
            <person name="De Bivort B.L."/>
            <person name="Kasson M.T."/>
            <person name="De Fine Licht H.H."/>
            <person name="Stajich J.E."/>
        </authorList>
    </citation>
    <scope>NUCLEOTIDE SEQUENCE</scope>
    <source>
        <strain evidence="1">Berkeley</strain>
    </source>
</reference>
<keyword evidence="2" id="KW-1185">Reference proteome</keyword>